<dbReference type="RefSeq" id="WP_211784402.1">
    <property type="nucleotide sequence ID" value="NZ_CP047289.1"/>
</dbReference>
<dbReference type="InterPro" id="IPR021508">
    <property type="entry name" value="Gp17-like"/>
</dbReference>
<sequence>MSYGTAAALQAAIHGQLMAALDVPVLDDAPDGEPGTWVLIGPEEARDRSDKTGPGAEHRLVLSVMSDAEGFERAKGVAGAICDALARPMQMTRGRIAALWFDRAVARRLDAGRTRRIDMTFRARVEDQGDA</sequence>
<dbReference type="Proteomes" id="UP000679284">
    <property type="component" value="Chromosome"/>
</dbReference>
<dbReference type="AlphaFoldDB" id="A0A8J8MRV1"/>
<name>A0A8J8MRV1_9RHOB</name>
<dbReference type="EMBL" id="CP047289">
    <property type="protein sequence ID" value="QUS35153.1"/>
    <property type="molecule type" value="Genomic_DNA"/>
</dbReference>
<protein>
    <submittedName>
        <fullName evidence="1">DUF3168 domain-containing protein</fullName>
    </submittedName>
</protein>
<evidence type="ECO:0000313" key="2">
    <source>
        <dbReference type="Proteomes" id="UP000679284"/>
    </source>
</evidence>
<proteinExistence type="predicted"/>
<accession>A0A8J8MRV1</accession>
<dbReference type="KEGG" id="fap:GR316_02010"/>
<reference evidence="1" key="1">
    <citation type="submission" date="2020-01" db="EMBL/GenBank/DDBJ databases">
        <authorList>
            <person name="Yang Y."/>
            <person name="Kwon Y.M."/>
        </authorList>
    </citation>
    <scope>NUCLEOTIDE SEQUENCE</scope>
    <source>
        <strain evidence="1">PG104</strain>
    </source>
</reference>
<dbReference type="InterPro" id="IPR053745">
    <property type="entry name" value="Viral_Tail_Comp_sf"/>
</dbReference>
<evidence type="ECO:0000313" key="1">
    <source>
        <dbReference type="EMBL" id="QUS35153.1"/>
    </source>
</evidence>
<dbReference type="Pfam" id="PF11367">
    <property type="entry name" value="Tail_completion_gp17"/>
    <property type="match status" value="1"/>
</dbReference>
<keyword evidence="2" id="KW-1185">Reference proteome</keyword>
<dbReference type="Gene3D" id="3.30.2000.30">
    <property type="match status" value="1"/>
</dbReference>
<gene>
    <name evidence="1" type="ORF">GR316_02010</name>
</gene>
<organism evidence="1 2">
    <name type="scientific">Falsirhodobacter algicola</name>
    <dbReference type="NCBI Taxonomy" id="2692330"/>
    <lineage>
        <taxon>Bacteria</taxon>
        <taxon>Pseudomonadati</taxon>
        <taxon>Pseudomonadota</taxon>
        <taxon>Alphaproteobacteria</taxon>
        <taxon>Rhodobacterales</taxon>
        <taxon>Paracoccaceae</taxon>
        <taxon>Falsirhodobacter</taxon>
    </lineage>
</organism>